<protein>
    <submittedName>
        <fullName evidence="2">Uncharacterized protein</fullName>
    </submittedName>
</protein>
<feature type="region of interest" description="Disordered" evidence="1">
    <location>
        <begin position="40"/>
        <end position="76"/>
    </location>
</feature>
<dbReference type="OrthoDB" id="4012429at2759"/>
<evidence type="ECO:0000313" key="3">
    <source>
        <dbReference type="Proteomes" id="UP000253472"/>
    </source>
</evidence>
<evidence type="ECO:0000313" key="2">
    <source>
        <dbReference type="EMBL" id="RCK54481.1"/>
    </source>
</evidence>
<sequence>MLTRLTITRNLPCLVRGLSTSVVLYRGVSALTTEAKKLVETQKGKPTAEDKSTLPPTRTSRGATFKRARDKPTTPTDVYIPLSAMPQLPDYLVPKPEPRPTTIDLQIPQHFIKKPPPPATEPTPESREAIDKISDALKKYNDDMAMRKMAEAIAVFIDSDFTTSSRLEVHPIKRTASGMIPMNRALDNIEDDYLRECLGDTNTFARPPYQQNDPLGFAKWEKEFVAEREKQLLKKEENDKEYQMFVSDYCRSGNFVTSRGGRTKVNRKLLKKFKQLKKDGKLPDEDDEKDDLFKPTW</sequence>
<proteinExistence type="predicted"/>
<accession>A0A367XNS6</accession>
<comment type="caution">
    <text evidence="2">The sequence shown here is derived from an EMBL/GenBank/DDBJ whole genome shotgun (WGS) entry which is preliminary data.</text>
</comment>
<feature type="compositionally biased region" description="Basic and acidic residues" evidence="1">
    <location>
        <begin position="40"/>
        <end position="52"/>
    </location>
</feature>
<organism evidence="2 3">
    <name type="scientific">Candida viswanathii</name>
    <dbReference type="NCBI Taxonomy" id="5486"/>
    <lineage>
        <taxon>Eukaryota</taxon>
        <taxon>Fungi</taxon>
        <taxon>Dikarya</taxon>
        <taxon>Ascomycota</taxon>
        <taxon>Saccharomycotina</taxon>
        <taxon>Pichiomycetes</taxon>
        <taxon>Debaryomycetaceae</taxon>
        <taxon>Candida/Lodderomyces clade</taxon>
        <taxon>Candida</taxon>
    </lineage>
</organism>
<name>A0A367XNS6_9ASCO</name>
<dbReference type="Proteomes" id="UP000253472">
    <property type="component" value="Unassembled WGS sequence"/>
</dbReference>
<feature type="region of interest" description="Disordered" evidence="1">
    <location>
        <begin position="278"/>
        <end position="297"/>
    </location>
</feature>
<keyword evidence="3" id="KW-1185">Reference proteome</keyword>
<gene>
    <name evidence="2" type="ORF">Cantr_04802</name>
</gene>
<evidence type="ECO:0000256" key="1">
    <source>
        <dbReference type="SAM" id="MobiDB-lite"/>
    </source>
</evidence>
<dbReference type="AlphaFoldDB" id="A0A367XNS6"/>
<reference evidence="2 3" key="1">
    <citation type="submission" date="2018-06" db="EMBL/GenBank/DDBJ databases">
        <title>Whole genome sequencing of Candida tropicalis (genome annotated by CSBL at Korea University).</title>
        <authorList>
            <person name="Ahn J."/>
        </authorList>
    </citation>
    <scope>NUCLEOTIDE SEQUENCE [LARGE SCALE GENOMIC DNA]</scope>
    <source>
        <strain evidence="2 3">ATCC 20962</strain>
    </source>
</reference>
<dbReference type="EMBL" id="QLNQ01000030">
    <property type="protein sequence ID" value="RCK54481.1"/>
    <property type="molecule type" value="Genomic_DNA"/>
</dbReference>